<accession>A0A8H3ZHZ1</accession>
<reference evidence="7 8" key="1">
    <citation type="submission" date="2019-12" db="EMBL/GenBank/DDBJ databases">
        <title>A genome sequence resource for the geographically widespread anthracnose pathogen Colletotrichum asianum.</title>
        <authorList>
            <person name="Meng Y."/>
        </authorList>
    </citation>
    <scope>NUCLEOTIDE SEQUENCE [LARGE SCALE GENOMIC DNA]</scope>
    <source>
        <strain evidence="7 8">ICMP 18580</strain>
    </source>
</reference>
<organism evidence="7 8">
    <name type="scientific">Colletotrichum asianum</name>
    <dbReference type="NCBI Taxonomy" id="702518"/>
    <lineage>
        <taxon>Eukaryota</taxon>
        <taxon>Fungi</taxon>
        <taxon>Dikarya</taxon>
        <taxon>Ascomycota</taxon>
        <taxon>Pezizomycotina</taxon>
        <taxon>Sordariomycetes</taxon>
        <taxon>Hypocreomycetidae</taxon>
        <taxon>Glomerellales</taxon>
        <taxon>Glomerellaceae</taxon>
        <taxon>Colletotrichum</taxon>
        <taxon>Colletotrichum gloeosporioides species complex</taxon>
    </lineage>
</organism>
<sequence length="523" mass="57820">MRREAALCKLQAGQSRLPTTKCASLSISGLHAGFDCRRSSHSDTQDAVVPKHHEVPIPRNPSPLNPLALNEREGRAYRFFQIIGAPALSSGFECEFWGRLVLQLANADDAIFHATVALGILLEDMHNWPISWPVPRQAPPTERTADALRHYQTALQQLFVPVVGKESVNAISLASAVVFACIETLCGSARNATKLISSGIGILTQLEASILSLANLESFAPFVSVFVRLDSYMREVCNPRIPDSAGKSLTATQLLQTEHHVRPKPPVFRHIRPCPPVFGSLREANRQLEILENLCLFVVEQQEKPREVQSMPTRTSCQSMYQDWLEAFNASSISTNDENSHALLHIRRLDLYLTLHGPEDTCPQSGWDYFLPEFIEMLTNGSSASRWQHMSFVLGGGFIMPLCRLALRCRHPSTRRAAIHILRGARRRDGQLEGMLAARVLERIVDVEEDGLGEITEARDVPEAARVAGVLAKFLSGKGRAKLTYSRAAGPSFALPFPLKNLTSTPRALVEEELSGGSHFKGD</sequence>
<dbReference type="InterPro" id="IPR052360">
    <property type="entry name" value="Transcr_Regulatory_Proteins"/>
</dbReference>
<keyword evidence="2" id="KW-0862">Zinc</keyword>
<keyword evidence="8" id="KW-1185">Reference proteome</keyword>
<keyword evidence="3" id="KW-0805">Transcription regulation</keyword>
<dbReference type="PANTHER" id="PTHR36206">
    <property type="entry name" value="ASPERCRYPTIN BIOSYNTHESIS CLUSTER-SPECIFIC TRANSCRIPTION REGULATOR ATNN-RELATED"/>
    <property type="match status" value="1"/>
</dbReference>
<evidence type="ECO:0000256" key="5">
    <source>
        <dbReference type="ARBA" id="ARBA00023163"/>
    </source>
</evidence>
<dbReference type="EMBL" id="WOWK01000153">
    <property type="protein sequence ID" value="KAF0316627.1"/>
    <property type="molecule type" value="Genomic_DNA"/>
</dbReference>
<proteinExistence type="predicted"/>
<keyword evidence="1" id="KW-0479">Metal-binding</keyword>
<evidence type="ECO:0000313" key="7">
    <source>
        <dbReference type="EMBL" id="KAF0316627.1"/>
    </source>
</evidence>
<dbReference type="PANTHER" id="PTHR36206:SF12">
    <property type="entry name" value="ASPERCRYPTIN BIOSYNTHESIS CLUSTER-SPECIFIC TRANSCRIPTION REGULATOR ATNN-RELATED"/>
    <property type="match status" value="1"/>
</dbReference>
<keyword evidence="4" id="KW-0238">DNA-binding</keyword>
<comment type="caution">
    <text evidence="7">The sequence shown here is derived from an EMBL/GenBank/DDBJ whole genome shotgun (WGS) entry which is preliminary data.</text>
</comment>
<dbReference type="GO" id="GO:0003677">
    <property type="term" value="F:DNA binding"/>
    <property type="evidence" value="ECO:0007669"/>
    <property type="project" value="UniProtKB-KW"/>
</dbReference>
<dbReference type="Proteomes" id="UP000434172">
    <property type="component" value="Unassembled WGS sequence"/>
</dbReference>
<keyword evidence="6" id="KW-0539">Nucleus</keyword>
<evidence type="ECO:0000256" key="2">
    <source>
        <dbReference type="ARBA" id="ARBA00022833"/>
    </source>
</evidence>
<protein>
    <recommendedName>
        <fullName evidence="9">C6 zinc finger domain-containing protein</fullName>
    </recommendedName>
</protein>
<evidence type="ECO:0000256" key="4">
    <source>
        <dbReference type="ARBA" id="ARBA00023125"/>
    </source>
</evidence>
<evidence type="ECO:0000313" key="8">
    <source>
        <dbReference type="Proteomes" id="UP000434172"/>
    </source>
</evidence>
<dbReference type="AlphaFoldDB" id="A0A8H3ZHZ1"/>
<evidence type="ECO:0000256" key="3">
    <source>
        <dbReference type="ARBA" id="ARBA00023015"/>
    </source>
</evidence>
<dbReference type="OrthoDB" id="3598904at2759"/>
<evidence type="ECO:0008006" key="9">
    <source>
        <dbReference type="Google" id="ProtNLM"/>
    </source>
</evidence>
<evidence type="ECO:0000256" key="1">
    <source>
        <dbReference type="ARBA" id="ARBA00022723"/>
    </source>
</evidence>
<name>A0A8H3ZHZ1_9PEZI</name>
<gene>
    <name evidence="7" type="ORF">GQ607_016158</name>
</gene>
<evidence type="ECO:0000256" key="6">
    <source>
        <dbReference type="ARBA" id="ARBA00023242"/>
    </source>
</evidence>
<dbReference type="GO" id="GO:0046872">
    <property type="term" value="F:metal ion binding"/>
    <property type="evidence" value="ECO:0007669"/>
    <property type="project" value="UniProtKB-KW"/>
</dbReference>
<keyword evidence="5" id="KW-0804">Transcription</keyword>